<dbReference type="Pfam" id="PF08245">
    <property type="entry name" value="Mur_ligase_M"/>
    <property type="match status" value="1"/>
</dbReference>
<evidence type="ECO:0000256" key="6">
    <source>
        <dbReference type="RuleBase" id="RU004136"/>
    </source>
</evidence>
<name>A0A1F5G2X7_9BACT</name>
<dbReference type="GO" id="GO:0047480">
    <property type="term" value="F:UDP-N-acetylmuramoyl-tripeptide-D-alanyl-D-alanine ligase activity"/>
    <property type="evidence" value="ECO:0007669"/>
    <property type="project" value="UniProtKB-EC"/>
</dbReference>
<sequence>MSLDIYRNIASWKKPLHTARTQIAKWWARANPQVDIIGITGSVGKTTTKEAIFSVLSQKFSSVASHANLDPVFNIPITLLKIRPWTRKVILELGVEYPGEMDFYLSLVRPKIGVITRIYWTHTEFLGDLQGVINEKGKLLGVLPEDGWAVLNDNDQYIREMARKAKAKIFWFGTHPHCQIQITDFLHQGRDGSEFVLKNGEESVKIKWKLLGEHNTVSAAAAASVGILAGLRLKDIKKGLERLEPQPHRLNLVSGPKRSWILDDSYNSSPEAAMMALETLRSLAHKSESFAVLGDMLELGNYSEQGHREVGQKVAQENIDYLFTIGNQAKIIADEAKKSGAKNVVCVKDQKEIAKKLKELIGKDDLILIKGSRVTNLDKLVLDLTSRAD</sequence>
<comment type="function">
    <text evidence="6">Involved in cell wall formation. Catalyzes the final step in the synthesis of UDP-N-acetylmuramoyl-pentapeptide, the precursor of murein.</text>
</comment>
<dbReference type="EC" id="6.3.2.10" evidence="6"/>
<dbReference type="InterPro" id="IPR004101">
    <property type="entry name" value="Mur_ligase_C"/>
</dbReference>
<dbReference type="GO" id="GO:0051301">
    <property type="term" value="P:cell division"/>
    <property type="evidence" value="ECO:0007669"/>
    <property type="project" value="UniProtKB-KW"/>
</dbReference>
<comment type="subcellular location">
    <subcellularLocation>
        <location evidence="6">Cytoplasm</location>
    </subcellularLocation>
</comment>
<dbReference type="NCBIfam" id="TIGR01143">
    <property type="entry name" value="murF"/>
    <property type="match status" value="1"/>
</dbReference>
<evidence type="ECO:0000259" key="7">
    <source>
        <dbReference type="Pfam" id="PF02875"/>
    </source>
</evidence>
<dbReference type="Gene3D" id="3.40.1190.10">
    <property type="entry name" value="Mur-like, catalytic domain"/>
    <property type="match status" value="1"/>
</dbReference>
<keyword evidence="5 6" id="KW-0131">Cell cycle</keyword>
<evidence type="ECO:0000256" key="1">
    <source>
        <dbReference type="ARBA" id="ARBA00022598"/>
    </source>
</evidence>
<dbReference type="AlphaFoldDB" id="A0A1F5G2X7"/>
<dbReference type="GO" id="GO:0005737">
    <property type="term" value="C:cytoplasm"/>
    <property type="evidence" value="ECO:0007669"/>
    <property type="project" value="UniProtKB-SubCell"/>
</dbReference>
<proteinExistence type="predicted"/>
<evidence type="ECO:0000313" key="10">
    <source>
        <dbReference type="Proteomes" id="UP000176628"/>
    </source>
</evidence>
<reference evidence="9 10" key="1">
    <citation type="journal article" date="2016" name="Nat. Commun.">
        <title>Thousands of microbial genomes shed light on interconnected biogeochemical processes in an aquifer system.</title>
        <authorList>
            <person name="Anantharaman K."/>
            <person name="Brown C.T."/>
            <person name="Hug L.A."/>
            <person name="Sharon I."/>
            <person name="Castelle C.J."/>
            <person name="Probst A.J."/>
            <person name="Thomas B.C."/>
            <person name="Singh A."/>
            <person name="Wilkins M.J."/>
            <person name="Karaoz U."/>
            <person name="Brodie E.L."/>
            <person name="Williams K.H."/>
            <person name="Hubbard S.S."/>
            <person name="Banfield J.F."/>
        </authorList>
    </citation>
    <scope>NUCLEOTIDE SEQUENCE [LARGE SCALE GENOMIC DNA]</scope>
</reference>
<comment type="caution">
    <text evidence="9">The sequence shown here is derived from an EMBL/GenBank/DDBJ whole genome shotgun (WGS) entry which is preliminary data.</text>
</comment>
<feature type="domain" description="Mur ligase central" evidence="8">
    <location>
        <begin position="39"/>
        <end position="225"/>
    </location>
</feature>
<dbReference type="PANTHER" id="PTHR43024:SF1">
    <property type="entry name" value="UDP-N-ACETYLMURAMOYL-TRIPEPTIDE--D-ALANYL-D-ALANINE LIGASE"/>
    <property type="match status" value="1"/>
</dbReference>
<evidence type="ECO:0000256" key="2">
    <source>
        <dbReference type="ARBA" id="ARBA00022618"/>
    </source>
</evidence>
<dbReference type="GO" id="GO:0009252">
    <property type="term" value="P:peptidoglycan biosynthetic process"/>
    <property type="evidence" value="ECO:0007669"/>
    <property type="project" value="UniProtKB-UniPathway"/>
</dbReference>
<dbReference type="PANTHER" id="PTHR43024">
    <property type="entry name" value="UDP-N-ACETYLMURAMOYL-TRIPEPTIDE--D-ALANYL-D-ALANINE LIGASE"/>
    <property type="match status" value="1"/>
</dbReference>
<dbReference type="InterPro" id="IPR036615">
    <property type="entry name" value="Mur_ligase_C_dom_sf"/>
</dbReference>
<dbReference type="InterPro" id="IPR005863">
    <property type="entry name" value="UDP-N-AcMur_synth"/>
</dbReference>
<dbReference type="GO" id="GO:0071555">
    <property type="term" value="P:cell wall organization"/>
    <property type="evidence" value="ECO:0007669"/>
    <property type="project" value="UniProtKB-KW"/>
</dbReference>
<organism evidence="9 10">
    <name type="scientific">Candidatus Curtissbacteria bacterium RBG_16_39_7</name>
    <dbReference type="NCBI Taxonomy" id="1797707"/>
    <lineage>
        <taxon>Bacteria</taxon>
        <taxon>Candidatus Curtissiibacteriota</taxon>
    </lineage>
</organism>
<dbReference type="Pfam" id="PF02875">
    <property type="entry name" value="Mur_ligase_C"/>
    <property type="match status" value="1"/>
</dbReference>
<dbReference type="InterPro" id="IPR051046">
    <property type="entry name" value="MurCDEF_CellWall_CoF430Synth"/>
</dbReference>
<keyword evidence="6" id="KW-0133">Cell shape</keyword>
<evidence type="ECO:0000259" key="8">
    <source>
        <dbReference type="Pfam" id="PF08245"/>
    </source>
</evidence>
<dbReference type="InterPro" id="IPR036565">
    <property type="entry name" value="Mur-like_cat_sf"/>
</dbReference>
<keyword evidence="2 6" id="KW-0132">Cell division</keyword>
<keyword evidence="3" id="KW-0547">Nucleotide-binding</keyword>
<keyword evidence="6" id="KW-0573">Peptidoglycan synthesis</keyword>
<comment type="catalytic activity">
    <reaction evidence="6">
        <text>D-alanyl-D-alanine + UDP-N-acetyl-alpha-D-muramoyl-L-alanyl-gamma-D-glutamyl-meso-2,6-diaminopimelate + ATP = UDP-N-acetyl-alpha-D-muramoyl-L-alanyl-gamma-D-glutamyl-meso-2,6-diaminopimeloyl-D-alanyl-D-alanine + ADP + phosphate + H(+)</text>
        <dbReference type="Rhea" id="RHEA:28374"/>
        <dbReference type="ChEBI" id="CHEBI:15378"/>
        <dbReference type="ChEBI" id="CHEBI:30616"/>
        <dbReference type="ChEBI" id="CHEBI:43474"/>
        <dbReference type="ChEBI" id="CHEBI:57822"/>
        <dbReference type="ChEBI" id="CHEBI:61386"/>
        <dbReference type="ChEBI" id="CHEBI:83905"/>
        <dbReference type="ChEBI" id="CHEBI:456216"/>
        <dbReference type="EC" id="6.3.2.10"/>
    </reaction>
</comment>
<dbReference type="Proteomes" id="UP000176628">
    <property type="component" value="Unassembled WGS sequence"/>
</dbReference>
<protein>
    <recommendedName>
        <fullName evidence="6">UDP-N-acetylmuramoyl-tripeptide--D-alanyl-D-alanine ligase</fullName>
        <ecNumber evidence="6">6.3.2.10</ecNumber>
    </recommendedName>
</protein>
<dbReference type="SUPFAM" id="SSF53244">
    <property type="entry name" value="MurD-like peptide ligases, peptide-binding domain"/>
    <property type="match status" value="1"/>
</dbReference>
<dbReference type="Gene3D" id="3.90.190.20">
    <property type="entry name" value="Mur ligase, C-terminal domain"/>
    <property type="match status" value="1"/>
</dbReference>
<dbReference type="GO" id="GO:0008360">
    <property type="term" value="P:regulation of cell shape"/>
    <property type="evidence" value="ECO:0007669"/>
    <property type="project" value="UniProtKB-KW"/>
</dbReference>
<keyword evidence="4" id="KW-0067">ATP-binding</keyword>
<dbReference type="SUPFAM" id="SSF53623">
    <property type="entry name" value="MurD-like peptide ligases, catalytic domain"/>
    <property type="match status" value="1"/>
</dbReference>
<accession>A0A1F5G2X7</accession>
<feature type="domain" description="Mur ligase C-terminal" evidence="7">
    <location>
        <begin position="248"/>
        <end position="373"/>
    </location>
</feature>
<dbReference type="UniPathway" id="UPA00219"/>
<dbReference type="EMBL" id="MFAV01000025">
    <property type="protein sequence ID" value="OGD86233.1"/>
    <property type="molecule type" value="Genomic_DNA"/>
</dbReference>
<dbReference type="GO" id="GO:0005524">
    <property type="term" value="F:ATP binding"/>
    <property type="evidence" value="ECO:0007669"/>
    <property type="project" value="UniProtKB-KW"/>
</dbReference>
<evidence type="ECO:0000313" key="9">
    <source>
        <dbReference type="EMBL" id="OGD86233.1"/>
    </source>
</evidence>
<evidence type="ECO:0000256" key="5">
    <source>
        <dbReference type="ARBA" id="ARBA00023306"/>
    </source>
</evidence>
<dbReference type="InterPro" id="IPR013221">
    <property type="entry name" value="Mur_ligase_cen"/>
</dbReference>
<keyword evidence="1" id="KW-0436">Ligase</keyword>
<evidence type="ECO:0000256" key="4">
    <source>
        <dbReference type="ARBA" id="ARBA00022840"/>
    </source>
</evidence>
<dbReference type="GO" id="GO:0008766">
    <property type="term" value="F:UDP-N-acetylmuramoylalanyl-D-glutamyl-2,6-diaminopimelate-D-alanyl-D-alanine ligase activity"/>
    <property type="evidence" value="ECO:0007669"/>
    <property type="project" value="RHEA"/>
</dbReference>
<keyword evidence="6" id="KW-0961">Cell wall biogenesis/degradation</keyword>
<gene>
    <name evidence="9" type="ORF">A2Z23_03375</name>
</gene>
<comment type="pathway">
    <text evidence="6">Cell wall biogenesis; peptidoglycan biosynthesis.</text>
</comment>
<evidence type="ECO:0000256" key="3">
    <source>
        <dbReference type="ARBA" id="ARBA00022741"/>
    </source>
</evidence>